<organism evidence="1 2">
    <name type="scientific">Corallincola luteus</name>
    <dbReference type="NCBI Taxonomy" id="1775177"/>
    <lineage>
        <taxon>Bacteria</taxon>
        <taxon>Pseudomonadati</taxon>
        <taxon>Pseudomonadota</taxon>
        <taxon>Gammaproteobacteria</taxon>
        <taxon>Alteromonadales</taxon>
        <taxon>Psychromonadaceae</taxon>
        <taxon>Corallincola</taxon>
    </lineage>
</organism>
<name>A0ABY2AFA1_9GAMM</name>
<evidence type="ECO:0000313" key="2">
    <source>
        <dbReference type="Proteomes" id="UP000292554"/>
    </source>
</evidence>
<keyword evidence="2" id="KW-1185">Reference proteome</keyword>
<accession>A0ABY2AFA1</accession>
<dbReference type="EMBL" id="SJXE01000028">
    <property type="protein sequence ID" value="TCI01065.1"/>
    <property type="molecule type" value="Genomic_DNA"/>
</dbReference>
<dbReference type="Proteomes" id="UP000292554">
    <property type="component" value="Unassembled WGS sequence"/>
</dbReference>
<proteinExistence type="predicted"/>
<sequence>MSFDVNMMFDFCLLKIQEFSQKHQGEAFYAFAIDANLLCLNSEEVAADTLEKYQKEWERKLRQFDCWDDLSHQDLRDVEQLLRISEKHAGLNRDDKSACLKLINDERAKRSQKPNPYSSPDRIRELKENTGDWRYQGFAELTAEVGFDFDAYDEHYEMDAHEQRTSEYAQAMEQLLSMLNSFLVFESLKRTKDFYATRVEHDY</sequence>
<dbReference type="RefSeq" id="WP_131417685.1">
    <property type="nucleotide sequence ID" value="NZ_SJXE01000028.1"/>
</dbReference>
<gene>
    <name evidence="1" type="ORF">EZV61_19340</name>
</gene>
<comment type="caution">
    <text evidence="1">The sequence shown here is derived from an EMBL/GenBank/DDBJ whole genome shotgun (WGS) entry which is preliminary data.</text>
</comment>
<protein>
    <submittedName>
        <fullName evidence="1">Uncharacterized protein</fullName>
    </submittedName>
</protein>
<reference evidence="1 2" key="1">
    <citation type="submission" date="2019-02" db="EMBL/GenBank/DDBJ databases">
        <title>Corallincola luteus sp. nov., a marine bacterium isolated from surface sediment of Bohai Sea in China.</title>
        <authorList>
            <person name="Ren Q."/>
        </authorList>
    </citation>
    <scope>NUCLEOTIDE SEQUENCE [LARGE SCALE GENOMIC DNA]</scope>
    <source>
        <strain evidence="1 2">DASS28</strain>
    </source>
</reference>
<evidence type="ECO:0000313" key="1">
    <source>
        <dbReference type="EMBL" id="TCI01065.1"/>
    </source>
</evidence>